<comment type="caution">
    <text evidence="1">The sequence shown here is derived from an EMBL/GenBank/DDBJ whole genome shotgun (WGS) entry which is preliminary data.</text>
</comment>
<dbReference type="Proteomes" id="UP001367508">
    <property type="component" value="Unassembled WGS sequence"/>
</dbReference>
<organism evidence="1 2">
    <name type="scientific">Canavalia gladiata</name>
    <name type="common">Sword bean</name>
    <name type="synonym">Dolichos gladiatus</name>
    <dbReference type="NCBI Taxonomy" id="3824"/>
    <lineage>
        <taxon>Eukaryota</taxon>
        <taxon>Viridiplantae</taxon>
        <taxon>Streptophyta</taxon>
        <taxon>Embryophyta</taxon>
        <taxon>Tracheophyta</taxon>
        <taxon>Spermatophyta</taxon>
        <taxon>Magnoliopsida</taxon>
        <taxon>eudicotyledons</taxon>
        <taxon>Gunneridae</taxon>
        <taxon>Pentapetalae</taxon>
        <taxon>rosids</taxon>
        <taxon>fabids</taxon>
        <taxon>Fabales</taxon>
        <taxon>Fabaceae</taxon>
        <taxon>Papilionoideae</taxon>
        <taxon>50 kb inversion clade</taxon>
        <taxon>NPAAA clade</taxon>
        <taxon>indigoferoid/millettioid clade</taxon>
        <taxon>Phaseoleae</taxon>
        <taxon>Canavalia</taxon>
    </lineage>
</organism>
<evidence type="ECO:0000313" key="1">
    <source>
        <dbReference type="EMBL" id="KAK7323300.1"/>
    </source>
</evidence>
<dbReference type="EMBL" id="JAYMYQ010000006">
    <property type="protein sequence ID" value="KAK7323300.1"/>
    <property type="molecule type" value="Genomic_DNA"/>
</dbReference>
<reference evidence="1 2" key="1">
    <citation type="submission" date="2024-01" db="EMBL/GenBank/DDBJ databases">
        <title>The genomes of 5 underutilized Papilionoideae crops provide insights into root nodulation and disease resistanc.</title>
        <authorList>
            <person name="Jiang F."/>
        </authorList>
    </citation>
    <scope>NUCLEOTIDE SEQUENCE [LARGE SCALE GENOMIC DNA]</scope>
    <source>
        <strain evidence="1">LVBAO_FW01</strain>
        <tissue evidence="1">Leaves</tissue>
    </source>
</reference>
<evidence type="ECO:0000313" key="2">
    <source>
        <dbReference type="Proteomes" id="UP001367508"/>
    </source>
</evidence>
<accession>A0AAN9Q3M4</accession>
<keyword evidence="2" id="KW-1185">Reference proteome</keyword>
<proteinExistence type="predicted"/>
<sequence length="293" mass="33377">MLPGIGFIQILFQVDKKKRFLAWLKGRNHRKNSSLWKHWQNGRQEVKRSKYEAKSVWLLMMLNPIRRTVNMDSNSPPSFTSILFLLVLSEHEWPSVLTKRRIMVTIFLKRSCQNYTIPFEIRITREQAQLDTFSIPSISTIVTSFVVFDNTENVGPIGNFQKLGKLMKIATRGSSSLAPLIVASEVLKDVRTTKLNVLGVEIHISYADVMDAKRRWIPFLHSSGSGRTVQVDDITTKNISNTHAFVRFLIQGYVSGDEIVFYPNGVFPPPLGYRRQRMATAVDSSSSEGKTDP</sequence>
<dbReference type="AlphaFoldDB" id="A0AAN9Q3M4"/>
<name>A0AAN9Q3M4_CANGL</name>
<gene>
    <name evidence="1" type="ORF">VNO77_26766</name>
</gene>
<protein>
    <submittedName>
        <fullName evidence="1">Uncharacterized protein</fullName>
    </submittedName>
</protein>